<accession>A0A6N7LJ08</accession>
<dbReference type="RefSeq" id="WP_153441618.1">
    <property type="nucleotide sequence ID" value="NZ_JACIGA010000005.1"/>
</dbReference>
<proteinExistence type="predicted"/>
<dbReference type="Proteomes" id="UP000439983">
    <property type="component" value="Unassembled WGS sequence"/>
</dbReference>
<evidence type="ECO:0000313" key="1">
    <source>
        <dbReference type="EMBL" id="MQX17767.1"/>
    </source>
</evidence>
<organism evidence="1 2">
    <name type="scientific">Sinorhizobium terangae</name>
    <dbReference type="NCBI Taxonomy" id="110322"/>
    <lineage>
        <taxon>Bacteria</taxon>
        <taxon>Pseudomonadati</taxon>
        <taxon>Pseudomonadota</taxon>
        <taxon>Alphaproteobacteria</taxon>
        <taxon>Hyphomicrobiales</taxon>
        <taxon>Rhizobiaceae</taxon>
        <taxon>Sinorhizobium/Ensifer group</taxon>
        <taxon>Sinorhizobium</taxon>
    </lineage>
</organism>
<dbReference type="AlphaFoldDB" id="A0A6N7LJ08"/>
<dbReference type="OrthoDB" id="8421757at2"/>
<keyword evidence="2" id="KW-1185">Reference proteome</keyword>
<reference evidence="1 2" key="1">
    <citation type="journal article" date="2013" name="Genome Biol.">
        <title>Comparative genomics of the core and accessory genomes of 48 Sinorhizobium strains comprising five genospecies.</title>
        <authorList>
            <person name="Sugawara M."/>
            <person name="Epstein B."/>
            <person name="Badgley B.D."/>
            <person name="Unno T."/>
            <person name="Xu L."/>
            <person name="Reese J."/>
            <person name="Gyaneshwar P."/>
            <person name="Denny R."/>
            <person name="Mudge J."/>
            <person name="Bharti A.K."/>
            <person name="Farmer A.D."/>
            <person name="May G.D."/>
            <person name="Woodward J.E."/>
            <person name="Medigue C."/>
            <person name="Vallenet D."/>
            <person name="Lajus A."/>
            <person name="Rouy Z."/>
            <person name="Martinez-Vaz B."/>
            <person name="Tiffin P."/>
            <person name="Young N.D."/>
            <person name="Sadowsky M.J."/>
        </authorList>
    </citation>
    <scope>NUCLEOTIDE SEQUENCE [LARGE SCALE GENOMIC DNA]</scope>
    <source>
        <strain evidence="1 2">USDA4894</strain>
    </source>
</reference>
<name>A0A6N7LJ08_SINTE</name>
<dbReference type="EMBL" id="WITC01000101">
    <property type="protein sequence ID" value="MQX17767.1"/>
    <property type="molecule type" value="Genomic_DNA"/>
</dbReference>
<evidence type="ECO:0000313" key="2">
    <source>
        <dbReference type="Proteomes" id="UP000439983"/>
    </source>
</evidence>
<gene>
    <name evidence="1" type="ORF">GHK62_24350</name>
</gene>
<comment type="caution">
    <text evidence="1">The sequence shown here is derived from an EMBL/GenBank/DDBJ whole genome shotgun (WGS) entry which is preliminary data.</text>
</comment>
<protein>
    <submittedName>
        <fullName evidence="1">Uncharacterized protein</fullName>
    </submittedName>
</protein>
<sequence length="98" mass="10706">MSIITPYRAIIDALSTASAKAQPIRKSLLITGFRDLNAELPLRLSEENIGVVLDAHGRDVFTIDVNNERPDEEVLAIAHLIVECVNAEAGFSTEKFNG</sequence>